<gene>
    <name evidence="3" type="ORF">HOLleu_21447</name>
</gene>
<feature type="compositionally biased region" description="Basic and acidic residues" evidence="2">
    <location>
        <begin position="77"/>
        <end position="94"/>
    </location>
</feature>
<sequence>MSATQVKPDTYSWYAPPRKKRRLQEGEPANRGLAGTEIPVIKVEIDDAEEESNRNLQSRREADFPSQQGTEMPVVKVEMDDSREEGSKSVLDKKEADSLLQEGAKWPVVKLHKLKLEEVGFRSVQDWKEEESLEDQEYEEFVIEVSKVAEVADEEDSGNEAMATDNTDVSRSNKDGYVSFISCVRSEQDEYLPEDKGEVVPSKFDSDESSESESDTASNSCILAQHPLPMEIDSEEQNNQRKQNSKIRQRVGRQQQKWSKPAEKQLHSTGETIEQDEPQADKRIASKIIVKTTSNGDKRRYDKQYICYFCDRPKYKLPLHFRQAHSGEPAVIDWLEEKDQRLKSAKLTKLRNLGNHIQNCRVLEEGQGELLVKYRPKIYADPTNFVPCPNCYGYFARKRLWSHACPLENKTEKKKGNLQKKGKRVHQGIMLLPCSISSVSRLQRLLCTFRNDDVSQCIKSDDLIIKLATKEIQSLNFDKEQLQRQEQAVKAKLRLIGKFLMEVRFVSNKPDSNLSDFIDPARYENVLNAVRNLAGFDSETLVFSKPQIALKIGYGLKKCAMILKAEGVKSGSEDVLRQSTEFLEILEMKWTEDFACHNTHAVTEITGNNLESSCGFDDFFHLQESLEQVANKDEACLTQEKSHPCSSKVKQNDNILFEMVPERPYPVSVFKVTDVDKERKLSSRPSVSVTEALGSTAFELDPVEWSALSADISAHSSASNSFALARKHSKHVRKRVDIQEKEQTKTVVQQSCPTEQEMIDAEKTETYNGKISEVTVKTTSNGISRKYDKQYMCYFCNNLKCKLPSHFRRVHPDEPAVIDWLEEKNQRLKLAKLAKLRNLGNHIQNRRVLRKGQGELLVRYRPTKNADPAKFVYCPKCYGYFSRKYVKSHTCPLEVTLNDNGEQGAKPKQVKNDSKVNELLSMMKKDDVSWCIENDDLILALARERVEIIEQNHLRKELRKIGRFLKEVRLVSDKPDGSLSDFLDPESYAIVLTAVRNLAGFDNKTHVFMKPKLALKIGYVIKKCAMIVKAGLEPGGLEVVRQSTKFLELLEMKWTEDFACNTLDTMTESTKTNQENLGNVVGFSHLQGSVEQVTNWEKASMTEDETLLSTSQRGKIETTQTPMISDRLFPVSISEVADLGDKEKLSTKHFMNSTDELGNTEFELDSVERSILSTNVSAHCNVWLQHISPTERITQEQTLDRQHEEQSQPGGWLSHCEEVVEPEQSQANNRAVSHITVKTTSNDEGRKYDKQYICYFCNKPKCKLPTHFRRVHSNEPAVIDWLVERDQRLKSAKLTKLRNLGNHIQNCRVLEEGRGELLVRYRPNIIVEPTNFVPCPHCYGYFARKSLWSHTCPLDKGKCKVKGIQKLRSERVKNGIMLLPGSGKSASEVVKLFNGMKNDDVLSCIKGDNLILALARKEIKIVEQDIKQYSHVRIKLRQVGRFVMQARLLNNQPDSSLSDFINPEKYDSVVAVIRNLAGFDIRASSYSVPSLAVKIARSLRKCALLLKAEGIKSGDEIAVKRATKFHEMLEMRWTKDFACHTLDMVTESTETNQENLSDVDDSSHLRANVEQAVNEEEACMTEVETPLGTSQINQLNTTTTQAISDRQFSKTANIDGEEKLSTTHLSNDTAVLGNAELELDSLQRKILSTNVPTHLVSLGQILPTKQNSQSKQRINRRQEEQTQFNEKITCPVGETIEPKQSKENSRVVSQITIKTTSNNKRRKYDKQYICYFCDEPKCKLPTHFRRVHSGEPAVIDWLEEKDQRLKSAKLTKLRNLGNHIQNCRVLEKGQGELLVRYRPNIRVDPTDFVPCPHCYGYFARKALWRHTCPLDTVTNKGKGKQKLKSKRVKNGTMLLSGSRSSESKVEELLSGMKNDDVSSCIKGDNLILALARKETEVVEHGKKQYSHVKINLRQVGRFLIEARLLSNQPDSSLSDLINPEQYDSVVAVIRNLAGFDIRASSYSVPSLAVKIARSLRKCALLLKAEGIKSGDEIVVKKAAKFHEMLEMRWVKDFACHTLDTVTESTKTNPENLSDVDDSSHLGDNADQVVNEEEACMTKVETPLGTSQINQLNTTTTQAISDRRFSVNISKTANIDGEEKLSTTHLSNDTAVLGNAELELDSLQRNILLTNVPPQLVSLGQILPTKQNSQRKQRINRRQEEQSQSNEKITCPVGEMIEPELSQESNRVVSQITVKTTSNNKRRKYDKQYICYFCDEPKCKLPTHFRRVHSGEPAVIDWLEEKDQRLKTAKLTKLRNLGNHIQNCRVLEKGQGELLVRYRPNIRVDPTDFVPCPQCYGYFARKTLWRHTCPLDTVKNKGKGKQKLKSKRVKNGTMLLSGSRSSEAKVEELLSGMKNDDVSSCLKSDDLILALARKELTVVEQDKKQYSHLMVKLRLIGRFLLEARSVSNQPDSNLSDFIDPEQYNSVLAAVKNLAGCNVKTSSSKVPSLAVKIGRGLRKCALVLKAEGIKTGDEIAVKRATKFHEVLEMRWNQDIAFHGLHALGEKKDEAMLDKQRSDYVTSDKSDINEEVIERDEEVTIFAEECEPIPLWIDPNGAVLLQELLSDRLDLS</sequence>
<dbReference type="PANTHER" id="PTHR33480:SF1">
    <property type="entry name" value="TYR RECOMBINASE DOMAIN-CONTAINING PROTEIN"/>
    <property type="match status" value="1"/>
</dbReference>
<evidence type="ECO:0000256" key="2">
    <source>
        <dbReference type="SAM" id="MobiDB-lite"/>
    </source>
</evidence>
<feature type="region of interest" description="Disordered" evidence="2">
    <location>
        <begin position="150"/>
        <end position="174"/>
    </location>
</feature>
<feature type="region of interest" description="Disordered" evidence="2">
    <location>
        <begin position="2024"/>
        <end position="2043"/>
    </location>
</feature>
<organism evidence="3 4">
    <name type="scientific">Holothuria leucospilota</name>
    <name type="common">Black long sea cucumber</name>
    <name type="synonym">Mertensiothuria leucospilota</name>
    <dbReference type="NCBI Taxonomy" id="206669"/>
    <lineage>
        <taxon>Eukaryota</taxon>
        <taxon>Metazoa</taxon>
        <taxon>Echinodermata</taxon>
        <taxon>Eleutherozoa</taxon>
        <taxon>Echinozoa</taxon>
        <taxon>Holothuroidea</taxon>
        <taxon>Aspidochirotacea</taxon>
        <taxon>Aspidochirotida</taxon>
        <taxon>Holothuriidae</taxon>
        <taxon>Holothuria</taxon>
    </lineage>
</organism>
<dbReference type="Proteomes" id="UP001152320">
    <property type="component" value="Chromosome 10"/>
</dbReference>
<keyword evidence="4" id="KW-1185">Reference proteome</keyword>
<name>A0A9Q1H6T7_HOLLE</name>
<evidence type="ECO:0000313" key="3">
    <source>
        <dbReference type="EMBL" id="KAJ8034560.1"/>
    </source>
</evidence>
<comment type="caution">
    <text evidence="3">The sequence shown here is derived from an EMBL/GenBank/DDBJ whole genome shotgun (WGS) entry which is preliminary data.</text>
</comment>
<feature type="region of interest" description="Disordered" evidence="2">
    <location>
        <begin position="2143"/>
        <end position="2168"/>
    </location>
</feature>
<dbReference type="PANTHER" id="PTHR33480">
    <property type="entry name" value="SET DOMAIN-CONTAINING PROTEIN-RELATED"/>
    <property type="match status" value="1"/>
</dbReference>
<feature type="region of interest" description="Disordered" evidence="2">
    <location>
        <begin position="1"/>
        <end position="94"/>
    </location>
</feature>
<feature type="region of interest" description="Disordered" evidence="2">
    <location>
        <begin position="1664"/>
        <end position="1684"/>
    </location>
</feature>
<protein>
    <submittedName>
        <fullName evidence="3">Uncharacterized protein</fullName>
    </submittedName>
</protein>
<evidence type="ECO:0000313" key="4">
    <source>
        <dbReference type="Proteomes" id="UP001152320"/>
    </source>
</evidence>
<accession>A0A9Q1H6T7</accession>
<evidence type="ECO:0000256" key="1">
    <source>
        <dbReference type="SAM" id="Coils"/>
    </source>
</evidence>
<dbReference type="EMBL" id="JAIZAY010000010">
    <property type="protein sequence ID" value="KAJ8034560.1"/>
    <property type="molecule type" value="Genomic_DNA"/>
</dbReference>
<proteinExistence type="predicted"/>
<feature type="coiled-coil region" evidence="1">
    <location>
        <begin position="465"/>
        <end position="492"/>
    </location>
</feature>
<feature type="region of interest" description="Disordered" evidence="2">
    <location>
        <begin position="234"/>
        <end position="280"/>
    </location>
</feature>
<keyword evidence="1" id="KW-0175">Coiled coil</keyword>
<feature type="region of interest" description="Disordered" evidence="2">
    <location>
        <begin position="189"/>
        <end position="219"/>
    </location>
</feature>
<reference evidence="3" key="1">
    <citation type="submission" date="2021-10" db="EMBL/GenBank/DDBJ databases">
        <title>Tropical sea cucumber genome reveals ecological adaptation and Cuvierian tubules defense mechanism.</title>
        <authorList>
            <person name="Chen T."/>
        </authorList>
    </citation>
    <scope>NUCLEOTIDE SEQUENCE</scope>
    <source>
        <strain evidence="3">Nanhai2018</strain>
        <tissue evidence="3">Muscle</tissue>
    </source>
</reference>
<dbReference type="OrthoDB" id="6778457at2759"/>